<accession>A0A6J4R0K4</accession>
<sequence length="81" mass="8383">GLRGGPYRGPGVDSAPEAPRPARRDRAARGATAVRGRRGRAGTVLEGSQSRPLLGRAFPGARQGGADGVRDTWTAVKLAHV</sequence>
<proteinExistence type="predicted"/>
<gene>
    <name evidence="2" type="ORF">AVDCRST_MAG02-1228</name>
</gene>
<feature type="region of interest" description="Disordered" evidence="1">
    <location>
        <begin position="1"/>
        <end position="68"/>
    </location>
</feature>
<organism evidence="2">
    <name type="scientific">uncultured Rubrobacteraceae bacterium</name>
    <dbReference type="NCBI Taxonomy" id="349277"/>
    <lineage>
        <taxon>Bacteria</taxon>
        <taxon>Bacillati</taxon>
        <taxon>Actinomycetota</taxon>
        <taxon>Rubrobacteria</taxon>
        <taxon>Rubrobacterales</taxon>
        <taxon>Rubrobacteraceae</taxon>
        <taxon>environmental samples</taxon>
    </lineage>
</organism>
<feature type="non-terminal residue" evidence="2">
    <location>
        <position position="1"/>
    </location>
</feature>
<dbReference type="EMBL" id="CADCVH010000039">
    <property type="protein sequence ID" value="CAA9453523.1"/>
    <property type="molecule type" value="Genomic_DNA"/>
</dbReference>
<name>A0A6J4R0K4_9ACTN</name>
<protein>
    <submittedName>
        <fullName evidence="2">Uncharacterized protein</fullName>
    </submittedName>
</protein>
<feature type="non-terminal residue" evidence="2">
    <location>
        <position position="81"/>
    </location>
</feature>
<reference evidence="2" key="1">
    <citation type="submission" date="2020-02" db="EMBL/GenBank/DDBJ databases">
        <authorList>
            <person name="Meier V. D."/>
        </authorList>
    </citation>
    <scope>NUCLEOTIDE SEQUENCE</scope>
    <source>
        <strain evidence="2">AVDCRST_MAG02</strain>
    </source>
</reference>
<evidence type="ECO:0000256" key="1">
    <source>
        <dbReference type="SAM" id="MobiDB-lite"/>
    </source>
</evidence>
<evidence type="ECO:0000313" key="2">
    <source>
        <dbReference type="EMBL" id="CAA9453523.1"/>
    </source>
</evidence>
<dbReference type="AlphaFoldDB" id="A0A6J4R0K4"/>